<evidence type="ECO:0000313" key="1">
    <source>
        <dbReference type="EMBL" id="EEG28833.1"/>
    </source>
</evidence>
<gene>
    <name evidence="1" type="ORF">CLOSTMETH_03520</name>
</gene>
<comment type="caution">
    <text evidence="1">The sequence shown here is derived from an EMBL/GenBank/DDBJ whole genome shotgun (WGS) entry which is preliminary data.</text>
</comment>
<keyword evidence="2" id="KW-1185">Reference proteome</keyword>
<evidence type="ECO:0000313" key="2">
    <source>
        <dbReference type="Proteomes" id="UP000003340"/>
    </source>
</evidence>
<sequence>MRRYLTQKNSSNLFENDPVALPDGSAVSGSGETYSLRGSKAFETALKGSGAVSDSESIVSGDRGIPSVFQFCAAAGDRGDPVRLPTVNCSNSCSTARFTAARAGRTLSPPTASC</sequence>
<proteinExistence type="predicted"/>
<organism evidence="1 2">
    <name type="scientific">[Clostridium] methylpentosum DSM 5476</name>
    <dbReference type="NCBI Taxonomy" id="537013"/>
    <lineage>
        <taxon>Bacteria</taxon>
        <taxon>Bacillati</taxon>
        <taxon>Bacillota</taxon>
        <taxon>Clostridia</taxon>
        <taxon>Eubacteriales</taxon>
        <taxon>Oscillospiraceae</taxon>
        <taxon>Oscillospiraceae incertae sedis</taxon>
    </lineage>
</organism>
<reference evidence="1 2" key="1">
    <citation type="submission" date="2009-01" db="EMBL/GenBank/DDBJ databases">
        <authorList>
            <person name="Fulton L."/>
            <person name="Clifton S."/>
            <person name="Fulton B."/>
            <person name="Xu J."/>
            <person name="Minx P."/>
            <person name="Pepin K.H."/>
            <person name="Johnson M."/>
            <person name="Bhonagiri V."/>
            <person name="Nash W.E."/>
            <person name="Mardis E.R."/>
            <person name="Wilson R.K."/>
        </authorList>
    </citation>
    <scope>NUCLEOTIDE SEQUENCE [LARGE SCALE GENOMIC DNA]</scope>
    <source>
        <strain evidence="1 2">DSM 5476</strain>
    </source>
</reference>
<reference evidence="1 2" key="2">
    <citation type="submission" date="2009-02" db="EMBL/GenBank/DDBJ databases">
        <title>Draft genome sequence of Clostridium methylpentosum (DSM 5476).</title>
        <authorList>
            <person name="Sudarsanam P."/>
            <person name="Ley R."/>
            <person name="Guruge J."/>
            <person name="Turnbaugh P.J."/>
            <person name="Mahowald M."/>
            <person name="Liep D."/>
            <person name="Gordon J."/>
        </authorList>
    </citation>
    <scope>NUCLEOTIDE SEQUENCE [LARGE SCALE GENOMIC DNA]</scope>
    <source>
        <strain evidence="1 2">DSM 5476</strain>
    </source>
</reference>
<protein>
    <submittedName>
        <fullName evidence="1">Uncharacterized protein</fullName>
    </submittedName>
</protein>
<dbReference type="EMBL" id="ACEC01000124">
    <property type="protein sequence ID" value="EEG28833.1"/>
    <property type="molecule type" value="Genomic_DNA"/>
</dbReference>
<dbReference type="Proteomes" id="UP000003340">
    <property type="component" value="Unassembled WGS sequence"/>
</dbReference>
<name>C0EI25_9FIRM</name>
<dbReference type="STRING" id="537013.CLOSTMETH_03520"/>
<dbReference type="AlphaFoldDB" id="C0EI25"/>
<dbReference type="HOGENOM" id="CLU_2116742_0_0_9"/>
<accession>C0EI25</accession>